<comment type="caution">
    <text evidence="4">The sequence shown here is derived from an EMBL/GenBank/DDBJ whole genome shotgun (WGS) entry which is preliminary data.</text>
</comment>
<feature type="coiled-coil region" evidence="1">
    <location>
        <begin position="31"/>
        <end position="114"/>
    </location>
</feature>
<evidence type="ECO:0000256" key="2">
    <source>
        <dbReference type="SAM" id="SignalP"/>
    </source>
</evidence>
<proteinExistence type="predicted"/>
<dbReference type="Gene3D" id="6.10.250.3150">
    <property type="match status" value="1"/>
</dbReference>
<feature type="domain" description="M23ase beta-sheet core" evidence="3">
    <location>
        <begin position="311"/>
        <end position="404"/>
    </location>
</feature>
<feature type="coiled-coil region" evidence="1">
    <location>
        <begin position="154"/>
        <end position="260"/>
    </location>
</feature>
<dbReference type="InterPro" id="IPR050570">
    <property type="entry name" value="Cell_wall_metabolism_enzyme"/>
</dbReference>
<dbReference type="NCBIfam" id="NF008644">
    <property type="entry name" value="PRK11637.1"/>
    <property type="match status" value="1"/>
</dbReference>
<keyword evidence="5" id="KW-1185">Reference proteome</keyword>
<evidence type="ECO:0000259" key="3">
    <source>
        <dbReference type="Pfam" id="PF01551"/>
    </source>
</evidence>
<dbReference type="PANTHER" id="PTHR21666:SF270">
    <property type="entry name" value="MUREIN HYDROLASE ACTIVATOR ENVC"/>
    <property type="match status" value="1"/>
</dbReference>
<dbReference type="GO" id="GO:0004222">
    <property type="term" value="F:metalloendopeptidase activity"/>
    <property type="evidence" value="ECO:0007669"/>
    <property type="project" value="TreeGrafter"/>
</dbReference>
<dbReference type="CDD" id="cd12797">
    <property type="entry name" value="M23_peptidase"/>
    <property type="match status" value="1"/>
</dbReference>
<feature type="signal peptide" evidence="2">
    <location>
        <begin position="1"/>
        <end position="21"/>
    </location>
</feature>
<dbReference type="InterPro" id="IPR016047">
    <property type="entry name" value="M23ase_b-sheet_dom"/>
</dbReference>
<feature type="chain" id="PRO_5032765863" evidence="2">
    <location>
        <begin position="22"/>
        <end position="410"/>
    </location>
</feature>
<organism evidence="4 5">
    <name type="scientific">Tolumonas osonensis</name>
    <dbReference type="NCBI Taxonomy" id="675874"/>
    <lineage>
        <taxon>Bacteria</taxon>
        <taxon>Pseudomonadati</taxon>
        <taxon>Pseudomonadota</taxon>
        <taxon>Gammaproteobacteria</taxon>
        <taxon>Aeromonadales</taxon>
        <taxon>Aeromonadaceae</taxon>
        <taxon>Tolumonas</taxon>
    </lineage>
</organism>
<evidence type="ECO:0000313" key="4">
    <source>
        <dbReference type="EMBL" id="MBB6054391.1"/>
    </source>
</evidence>
<dbReference type="AlphaFoldDB" id="A0A841GGL1"/>
<reference evidence="4 5" key="1">
    <citation type="submission" date="2020-08" db="EMBL/GenBank/DDBJ databases">
        <title>Genomic Encyclopedia of Type Strains, Phase IV (KMG-IV): sequencing the most valuable type-strain genomes for metagenomic binning, comparative biology and taxonomic classification.</title>
        <authorList>
            <person name="Goeker M."/>
        </authorList>
    </citation>
    <scope>NUCLEOTIDE SEQUENCE [LARGE SCALE GENOMIC DNA]</scope>
    <source>
        <strain evidence="4 5">DSM 22975</strain>
    </source>
</reference>
<dbReference type="EMBL" id="JACHGR010000001">
    <property type="protein sequence ID" value="MBB6054391.1"/>
    <property type="molecule type" value="Genomic_DNA"/>
</dbReference>
<protein>
    <submittedName>
        <fullName evidence="4">Septal ring factor EnvC (AmiA/AmiB activator)</fullName>
    </submittedName>
</protein>
<dbReference type="InterPro" id="IPR011055">
    <property type="entry name" value="Dup_hybrid_motif"/>
</dbReference>
<dbReference type="Gene3D" id="2.70.70.10">
    <property type="entry name" value="Glucose Permease (Domain IIA)"/>
    <property type="match status" value="1"/>
</dbReference>
<name>A0A841GGL1_9GAMM</name>
<dbReference type="PANTHER" id="PTHR21666">
    <property type="entry name" value="PEPTIDASE-RELATED"/>
    <property type="match status" value="1"/>
</dbReference>
<keyword evidence="2" id="KW-0732">Signal</keyword>
<sequence length="410" mass="45794">MKYNRVGLLVGALFFSAAIQAAKSTPENSELSSVREQIQQKQQAIQVQKKDLASLQQQLKADEDAISAANQKLQNSQSQLGKVRSKLQRLEAQRAKLEAQSRQQERLLAEQFDEAYRMGQHDYVKLLLNQQDPAAVDRTMAYYGYMNQARLKILKRLDATKAELLQNKKETSESSQELYSLIDAQKQDQLTLQQKQQQREKTAQELNESLKTDQQQLTKLQLAEKAMLQKIEEQRKRLEAERIRKKKEALARAREKARQEGKSQEAAARKEAARLAKNDLQGLGKSGRMSWPVRGTVIRKFGEHRTGEVAWKGILIKTGQGAPVKAAGSGDVVFADWLDGFGNVLVIDHGRGYLSLYGNNQSLNKQVGQHVNTGDVIGSAGNSGNTGATGVYFEIRKAGRPVNPVSLLGR</sequence>
<keyword evidence="1" id="KW-0175">Coiled coil</keyword>
<evidence type="ECO:0000313" key="5">
    <source>
        <dbReference type="Proteomes" id="UP000585721"/>
    </source>
</evidence>
<dbReference type="RefSeq" id="WP_188025204.1">
    <property type="nucleotide sequence ID" value="NZ_JACHGR010000001.1"/>
</dbReference>
<dbReference type="SUPFAM" id="SSF51261">
    <property type="entry name" value="Duplicated hybrid motif"/>
    <property type="match status" value="1"/>
</dbReference>
<gene>
    <name evidence="4" type="ORF">HNR75_000256</name>
</gene>
<dbReference type="FunFam" id="2.70.70.10:FF:000003">
    <property type="entry name" value="Murein hydrolase activator EnvC"/>
    <property type="match status" value="1"/>
</dbReference>
<dbReference type="Proteomes" id="UP000585721">
    <property type="component" value="Unassembled WGS sequence"/>
</dbReference>
<evidence type="ECO:0000256" key="1">
    <source>
        <dbReference type="SAM" id="Coils"/>
    </source>
</evidence>
<accession>A0A841GGL1</accession>
<dbReference type="Pfam" id="PF01551">
    <property type="entry name" value="Peptidase_M23"/>
    <property type="match status" value="1"/>
</dbReference>